<dbReference type="EMBL" id="FXWH01000001">
    <property type="protein sequence ID" value="SMQ64755.1"/>
    <property type="molecule type" value="Genomic_DNA"/>
</dbReference>
<keyword evidence="7 9" id="KW-0472">Membrane</keyword>
<dbReference type="PANTHER" id="PTHR43386:SF5">
    <property type="entry name" value="PUTRESCINE EXPORT SYSTEM PERMEASE PROTEIN SAPC"/>
    <property type="match status" value="1"/>
</dbReference>
<dbReference type="GO" id="GO:0005886">
    <property type="term" value="C:plasma membrane"/>
    <property type="evidence" value="ECO:0007669"/>
    <property type="project" value="UniProtKB-SubCell"/>
</dbReference>
<evidence type="ECO:0000256" key="7">
    <source>
        <dbReference type="ARBA" id="ARBA00023136"/>
    </source>
</evidence>
<keyword evidence="6 9" id="KW-1133">Transmembrane helix</keyword>
<keyword evidence="12" id="KW-1185">Reference proteome</keyword>
<evidence type="ECO:0000256" key="9">
    <source>
        <dbReference type="RuleBase" id="RU363032"/>
    </source>
</evidence>
<dbReference type="CDD" id="cd06261">
    <property type="entry name" value="TM_PBP2"/>
    <property type="match status" value="1"/>
</dbReference>
<dbReference type="SUPFAM" id="SSF161098">
    <property type="entry name" value="MetI-like"/>
    <property type="match status" value="1"/>
</dbReference>
<evidence type="ECO:0000313" key="11">
    <source>
        <dbReference type="EMBL" id="SMQ64755.1"/>
    </source>
</evidence>
<proteinExistence type="inferred from homology"/>
<keyword evidence="4" id="KW-0997">Cell inner membrane</keyword>
<dbReference type="InterPro" id="IPR025966">
    <property type="entry name" value="OppC_N"/>
</dbReference>
<feature type="transmembrane region" description="Helical" evidence="9">
    <location>
        <begin position="261"/>
        <end position="284"/>
    </location>
</feature>
<dbReference type="AlphaFoldDB" id="A0A1Y6EPZ4"/>
<dbReference type="OrthoDB" id="9805884at2"/>
<dbReference type="PANTHER" id="PTHR43386">
    <property type="entry name" value="OLIGOPEPTIDE TRANSPORT SYSTEM PERMEASE PROTEIN APPC"/>
    <property type="match status" value="1"/>
</dbReference>
<name>A0A1Y6EPZ4_9GAMM</name>
<evidence type="ECO:0000256" key="6">
    <source>
        <dbReference type="ARBA" id="ARBA00022989"/>
    </source>
</evidence>
<reference evidence="12" key="1">
    <citation type="submission" date="2017-04" db="EMBL/GenBank/DDBJ databases">
        <authorList>
            <person name="Varghese N."/>
            <person name="Submissions S."/>
        </authorList>
    </citation>
    <scope>NUCLEOTIDE SEQUENCE [LARGE SCALE GENOMIC DNA]</scope>
</reference>
<dbReference type="RefSeq" id="WP_086434205.1">
    <property type="nucleotide sequence ID" value="NZ_FXWH01000001.1"/>
</dbReference>
<evidence type="ECO:0000256" key="2">
    <source>
        <dbReference type="ARBA" id="ARBA00022448"/>
    </source>
</evidence>
<feature type="domain" description="ABC transmembrane type-1" evidence="10">
    <location>
        <begin position="95"/>
        <end position="284"/>
    </location>
</feature>
<dbReference type="PROSITE" id="PS50928">
    <property type="entry name" value="ABC_TM1"/>
    <property type="match status" value="1"/>
</dbReference>
<dbReference type="InterPro" id="IPR000515">
    <property type="entry name" value="MetI-like"/>
</dbReference>
<evidence type="ECO:0000256" key="3">
    <source>
        <dbReference type="ARBA" id="ARBA00022475"/>
    </source>
</evidence>
<evidence type="ECO:0000259" key="10">
    <source>
        <dbReference type="PROSITE" id="PS50928"/>
    </source>
</evidence>
<evidence type="ECO:0000313" key="12">
    <source>
        <dbReference type="Proteomes" id="UP000194450"/>
    </source>
</evidence>
<comment type="similarity">
    <text evidence="8">Belongs to the binding-protein-dependent transport system permease family. OppBC subfamily.</text>
</comment>
<evidence type="ECO:0000256" key="5">
    <source>
        <dbReference type="ARBA" id="ARBA00022692"/>
    </source>
</evidence>
<feature type="transmembrane region" description="Helical" evidence="9">
    <location>
        <begin position="134"/>
        <end position="154"/>
    </location>
</feature>
<dbReference type="Pfam" id="PF00528">
    <property type="entry name" value="BPD_transp_1"/>
    <property type="match status" value="1"/>
</dbReference>
<feature type="transmembrane region" description="Helical" evidence="9">
    <location>
        <begin position="99"/>
        <end position="122"/>
    </location>
</feature>
<dbReference type="InterPro" id="IPR035906">
    <property type="entry name" value="MetI-like_sf"/>
</dbReference>
<feature type="transmembrane region" description="Helical" evidence="9">
    <location>
        <begin position="161"/>
        <end position="177"/>
    </location>
</feature>
<dbReference type="InterPro" id="IPR050366">
    <property type="entry name" value="BP-dependent_transpt_permease"/>
</dbReference>
<organism evidence="11 12">
    <name type="scientific">Pseudidiomarina planktonica</name>
    <dbReference type="NCBI Taxonomy" id="1323738"/>
    <lineage>
        <taxon>Bacteria</taxon>
        <taxon>Pseudomonadati</taxon>
        <taxon>Pseudomonadota</taxon>
        <taxon>Gammaproteobacteria</taxon>
        <taxon>Alteromonadales</taxon>
        <taxon>Idiomarinaceae</taxon>
        <taxon>Pseudidiomarina</taxon>
    </lineage>
</organism>
<protein>
    <submittedName>
        <fullName evidence="11">Cationic peptide transport system permease protein</fullName>
    </submittedName>
</protein>
<dbReference type="Pfam" id="PF12911">
    <property type="entry name" value="OppC_N"/>
    <property type="match status" value="1"/>
</dbReference>
<comment type="subcellular location">
    <subcellularLocation>
        <location evidence="1">Cell inner membrane</location>
        <topology evidence="1">Multi-pass membrane protein</topology>
    </subcellularLocation>
    <subcellularLocation>
        <location evidence="9">Cell membrane</location>
        <topology evidence="9">Multi-pass membrane protein</topology>
    </subcellularLocation>
</comment>
<dbReference type="GO" id="GO:0055085">
    <property type="term" value="P:transmembrane transport"/>
    <property type="evidence" value="ECO:0007669"/>
    <property type="project" value="InterPro"/>
</dbReference>
<accession>A0A1Y6EPZ4</accession>
<gene>
    <name evidence="11" type="ORF">SAMN06297229_1095</name>
</gene>
<feature type="transmembrane region" description="Helical" evidence="9">
    <location>
        <begin position="28"/>
        <end position="49"/>
    </location>
</feature>
<keyword evidence="3" id="KW-1003">Cell membrane</keyword>
<sequence length="298" mass="32704">MPNTKLYFQYREPSPLMQVWINFQSNPFALSALYCFGFITLMMILAPVVSPFDANQQFSDLTSLPPSWDDDGKMRYFFGTDDLGRDMLSRIMHGARYSLGYPILIVLFAGIIGTALGAGAGMTRGLKSSTLNHLLDVLLSIPSLLLALIIIAILGPSLENVVIALSLVLIPQFIHAVRNAVHDEIYKDYVVAAKLNGCSTWYILTRVILPNITTVIVMQTTLALSTAILDIAALGFLGLGVQPPAPEWGTMLARSLDQVYLSPWLMVLPGLALFLTVFSINVIGDSLRAAIQERIRNS</sequence>
<evidence type="ECO:0000256" key="4">
    <source>
        <dbReference type="ARBA" id="ARBA00022519"/>
    </source>
</evidence>
<evidence type="ECO:0000256" key="8">
    <source>
        <dbReference type="ARBA" id="ARBA00024202"/>
    </source>
</evidence>
<evidence type="ECO:0000256" key="1">
    <source>
        <dbReference type="ARBA" id="ARBA00004429"/>
    </source>
</evidence>
<dbReference type="Proteomes" id="UP000194450">
    <property type="component" value="Unassembled WGS sequence"/>
</dbReference>
<feature type="transmembrane region" description="Helical" evidence="9">
    <location>
        <begin position="221"/>
        <end position="241"/>
    </location>
</feature>
<keyword evidence="2 9" id="KW-0813">Transport</keyword>
<keyword evidence="5 9" id="KW-0812">Transmembrane</keyword>
<dbReference type="Gene3D" id="1.10.3720.10">
    <property type="entry name" value="MetI-like"/>
    <property type="match status" value="1"/>
</dbReference>